<dbReference type="PROSITE" id="PS50850">
    <property type="entry name" value="MFS"/>
    <property type="match status" value="1"/>
</dbReference>
<evidence type="ECO:0000256" key="6">
    <source>
        <dbReference type="ARBA" id="ARBA00023136"/>
    </source>
</evidence>
<dbReference type="SUPFAM" id="SSF103473">
    <property type="entry name" value="MFS general substrate transporter"/>
    <property type="match status" value="1"/>
</dbReference>
<evidence type="ECO:0000259" key="8">
    <source>
        <dbReference type="PROSITE" id="PS50850"/>
    </source>
</evidence>
<dbReference type="CDD" id="cd06173">
    <property type="entry name" value="MFS_MefA_like"/>
    <property type="match status" value="1"/>
</dbReference>
<dbReference type="RefSeq" id="WP_181752422.1">
    <property type="nucleotide sequence ID" value="NZ_JACEIQ010000012.1"/>
</dbReference>
<dbReference type="Pfam" id="PF07690">
    <property type="entry name" value="MFS_1"/>
    <property type="match status" value="1"/>
</dbReference>
<comment type="subcellular location">
    <subcellularLocation>
        <location evidence="1">Cell membrane</location>
        <topology evidence="1">Multi-pass membrane protein</topology>
    </subcellularLocation>
</comment>
<feature type="transmembrane region" description="Helical" evidence="7">
    <location>
        <begin position="113"/>
        <end position="132"/>
    </location>
</feature>
<feature type="transmembrane region" description="Helical" evidence="7">
    <location>
        <begin position="21"/>
        <end position="41"/>
    </location>
</feature>
<dbReference type="InterPro" id="IPR020846">
    <property type="entry name" value="MFS_dom"/>
</dbReference>
<dbReference type="GO" id="GO:0022857">
    <property type="term" value="F:transmembrane transporter activity"/>
    <property type="evidence" value="ECO:0007669"/>
    <property type="project" value="InterPro"/>
</dbReference>
<evidence type="ECO:0000256" key="3">
    <source>
        <dbReference type="ARBA" id="ARBA00022475"/>
    </source>
</evidence>
<keyword evidence="6 7" id="KW-0472">Membrane</keyword>
<evidence type="ECO:0000256" key="7">
    <source>
        <dbReference type="SAM" id="Phobius"/>
    </source>
</evidence>
<protein>
    <submittedName>
        <fullName evidence="9">MFS transporter</fullName>
    </submittedName>
</protein>
<feature type="transmembrane region" description="Helical" evidence="7">
    <location>
        <begin position="317"/>
        <end position="342"/>
    </location>
</feature>
<dbReference type="PANTHER" id="PTHR23513">
    <property type="entry name" value="INTEGRAL MEMBRANE EFFLUX PROTEIN-RELATED"/>
    <property type="match status" value="1"/>
</dbReference>
<dbReference type="InterPro" id="IPR011701">
    <property type="entry name" value="MFS"/>
</dbReference>
<evidence type="ECO:0000256" key="4">
    <source>
        <dbReference type="ARBA" id="ARBA00022692"/>
    </source>
</evidence>
<name>A0A7W2A9F1_9BACL</name>
<keyword evidence="10" id="KW-1185">Reference proteome</keyword>
<dbReference type="AlphaFoldDB" id="A0A7W2A9F1"/>
<sequence>MDLYNQLTKETFPSLLKNKKFILLLSSSLLSGFSVSIYLLFEQLYVLQQLRLNASLLGIAMIATTTPRVLFMAVGGVIADRFSRSVIMFLSLSFRCLLVFAMLLLLLNGQLQIWYLIAIAFCFGSLDAFFWPARDSLVPLLVNKNQITRANSFMQTVSQLSLLAGPIVGGVILTRLGFNGALTCILLILLLGSCLLYLIKAPAKQVTRSSTFLKDLHEGFVYVIQSPLLFSMTSLFVTVNFFFLGPLMIGIPIIASHVLKGTAFEFSVLQSALGAGMLLGALVTSYMNLRKKRGLITLCLLLLEGALLVLMSQLTIFFYLILVLVILGMCISTINIYSFSLIQENTEQSKLGRVISLSTTVSIGLIPIGYGAVSGALSLHIPIDQIQLVSGTILMAICMFMILKSKAIRSAN</sequence>
<dbReference type="PANTHER" id="PTHR23513:SF6">
    <property type="entry name" value="MAJOR FACILITATOR SUPERFAMILY ASSOCIATED DOMAIN-CONTAINING PROTEIN"/>
    <property type="match status" value="1"/>
</dbReference>
<keyword evidence="2" id="KW-0813">Transport</keyword>
<organism evidence="9 10">
    <name type="scientific">Paenactinomyces guangxiensis</name>
    <dbReference type="NCBI Taxonomy" id="1490290"/>
    <lineage>
        <taxon>Bacteria</taxon>
        <taxon>Bacillati</taxon>
        <taxon>Bacillota</taxon>
        <taxon>Bacilli</taxon>
        <taxon>Bacillales</taxon>
        <taxon>Thermoactinomycetaceae</taxon>
        <taxon>Paenactinomyces</taxon>
    </lineage>
</organism>
<proteinExistence type="predicted"/>
<dbReference type="Proteomes" id="UP000535491">
    <property type="component" value="Unassembled WGS sequence"/>
</dbReference>
<feature type="transmembrane region" description="Helical" evidence="7">
    <location>
        <begin position="56"/>
        <end position="79"/>
    </location>
</feature>
<feature type="transmembrane region" description="Helical" evidence="7">
    <location>
        <begin position="263"/>
        <end position="283"/>
    </location>
</feature>
<feature type="transmembrane region" description="Helical" evidence="7">
    <location>
        <begin position="153"/>
        <end position="174"/>
    </location>
</feature>
<feature type="domain" description="Major facilitator superfamily (MFS) profile" evidence="8">
    <location>
        <begin position="20"/>
        <end position="408"/>
    </location>
</feature>
<dbReference type="Gene3D" id="1.20.1250.20">
    <property type="entry name" value="MFS general substrate transporter like domains"/>
    <property type="match status" value="1"/>
</dbReference>
<evidence type="ECO:0000313" key="9">
    <source>
        <dbReference type="EMBL" id="MBA4495184.1"/>
    </source>
</evidence>
<keyword evidence="3" id="KW-1003">Cell membrane</keyword>
<feature type="transmembrane region" description="Helical" evidence="7">
    <location>
        <begin position="385"/>
        <end position="403"/>
    </location>
</feature>
<accession>A0A7W2A9F1</accession>
<keyword evidence="5 7" id="KW-1133">Transmembrane helix</keyword>
<comment type="caution">
    <text evidence="9">The sequence shown here is derived from an EMBL/GenBank/DDBJ whole genome shotgun (WGS) entry which is preliminary data.</text>
</comment>
<feature type="transmembrane region" description="Helical" evidence="7">
    <location>
        <begin position="295"/>
        <end position="311"/>
    </location>
</feature>
<dbReference type="InterPro" id="IPR036259">
    <property type="entry name" value="MFS_trans_sf"/>
</dbReference>
<feature type="transmembrane region" description="Helical" evidence="7">
    <location>
        <begin position="86"/>
        <end position="107"/>
    </location>
</feature>
<gene>
    <name evidence="9" type="ORF">H1191_12795</name>
</gene>
<evidence type="ECO:0000256" key="2">
    <source>
        <dbReference type="ARBA" id="ARBA00022448"/>
    </source>
</evidence>
<keyword evidence="4 7" id="KW-0812">Transmembrane</keyword>
<feature type="transmembrane region" description="Helical" evidence="7">
    <location>
        <begin position="354"/>
        <end position="373"/>
    </location>
</feature>
<dbReference type="GO" id="GO:0005886">
    <property type="term" value="C:plasma membrane"/>
    <property type="evidence" value="ECO:0007669"/>
    <property type="project" value="UniProtKB-SubCell"/>
</dbReference>
<evidence type="ECO:0000313" key="10">
    <source>
        <dbReference type="Proteomes" id="UP000535491"/>
    </source>
</evidence>
<evidence type="ECO:0000256" key="1">
    <source>
        <dbReference type="ARBA" id="ARBA00004651"/>
    </source>
</evidence>
<dbReference type="EMBL" id="JACEIQ010000012">
    <property type="protein sequence ID" value="MBA4495184.1"/>
    <property type="molecule type" value="Genomic_DNA"/>
</dbReference>
<reference evidence="9 10" key="1">
    <citation type="submission" date="2020-07" db="EMBL/GenBank/DDBJ databases">
        <authorList>
            <person name="Feng H."/>
        </authorList>
    </citation>
    <scope>NUCLEOTIDE SEQUENCE [LARGE SCALE GENOMIC DNA]</scope>
    <source>
        <strain evidence="10">s-10</strain>
    </source>
</reference>
<feature type="transmembrane region" description="Helical" evidence="7">
    <location>
        <begin position="180"/>
        <end position="199"/>
    </location>
</feature>
<evidence type="ECO:0000256" key="5">
    <source>
        <dbReference type="ARBA" id="ARBA00022989"/>
    </source>
</evidence>